<dbReference type="RefSeq" id="WP_006785487.1">
    <property type="nucleotide sequence ID" value="NZ_CABJBH010000001.1"/>
</dbReference>
<evidence type="ECO:0000313" key="4">
    <source>
        <dbReference type="Proteomes" id="UP000487649"/>
    </source>
</evidence>
<dbReference type="PANTHER" id="PTHR40111">
    <property type="entry name" value="CEPHALOSPORIN-C DEACETYLASE"/>
    <property type="match status" value="1"/>
</dbReference>
<dbReference type="EMBL" id="WMQE01000009">
    <property type="protein sequence ID" value="MTK20863.1"/>
    <property type="molecule type" value="Genomic_DNA"/>
</dbReference>
<dbReference type="GO" id="GO:0052689">
    <property type="term" value="F:carboxylic ester hydrolase activity"/>
    <property type="evidence" value="ECO:0007669"/>
    <property type="project" value="TreeGrafter"/>
</dbReference>
<gene>
    <name evidence="3" type="ORF">GMA92_05455</name>
</gene>
<dbReference type="AlphaFoldDB" id="A0A173U215"/>
<dbReference type="Gene3D" id="3.40.50.1820">
    <property type="entry name" value="alpha/beta hydrolase"/>
    <property type="match status" value="1"/>
</dbReference>
<dbReference type="Proteomes" id="UP000487649">
    <property type="component" value="Unassembled WGS sequence"/>
</dbReference>
<accession>A0A173U215</accession>
<feature type="binding site" evidence="1">
    <location>
        <position position="91"/>
    </location>
    <ligand>
        <name>substrate</name>
    </ligand>
</feature>
<dbReference type="ESTHER" id="9firm-d4w7y7">
    <property type="family name" value="Acetyl-esterase_deacetylase"/>
</dbReference>
<dbReference type="Pfam" id="PF05448">
    <property type="entry name" value="AXE1"/>
    <property type="match status" value="1"/>
</dbReference>
<evidence type="ECO:0000313" key="3">
    <source>
        <dbReference type="EMBL" id="MTK20863.1"/>
    </source>
</evidence>
<dbReference type="InterPro" id="IPR029058">
    <property type="entry name" value="AB_hydrolase_fold"/>
</dbReference>
<evidence type="ECO:0000259" key="2">
    <source>
        <dbReference type="Pfam" id="PF05448"/>
    </source>
</evidence>
<dbReference type="PANTHER" id="PTHR40111:SF1">
    <property type="entry name" value="CEPHALOSPORIN-C DEACETYLASE"/>
    <property type="match status" value="1"/>
</dbReference>
<organism evidence="3 4">
    <name type="scientific">Turicibacter sanguinis</name>
    <dbReference type="NCBI Taxonomy" id="154288"/>
    <lineage>
        <taxon>Bacteria</taxon>
        <taxon>Bacillati</taxon>
        <taxon>Bacillota</taxon>
        <taxon>Erysipelotrichia</taxon>
        <taxon>Erysipelotrichales</taxon>
        <taxon>Turicibacteraceae</taxon>
        <taxon>Turicibacter</taxon>
    </lineage>
</organism>
<reference evidence="3 4" key="1">
    <citation type="journal article" date="2019" name="Nat. Med.">
        <title>A library of human gut bacterial isolates paired with longitudinal multiomics data enables mechanistic microbiome research.</title>
        <authorList>
            <person name="Poyet M."/>
            <person name="Groussin M."/>
            <person name="Gibbons S.M."/>
            <person name="Avila-Pacheco J."/>
            <person name="Jiang X."/>
            <person name="Kearney S.M."/>
            <person name="Perrotta A.R."/>
            <person name="Berdy B."/>
            <person name="Zhao S."/>
            <person name="Lieberman T.D."/>
            <person name="Swanson P.K."/>
            <person name="Smith M."/>
            <person name="Roesemann S."/>
            <person name="Alexander J.E."/>
            <person name="Rich S.A."/>
            <person name="Livny J."/>
            <person name="Vlamakis H."/>
            <person name="Clish C."/>
            <person name="Bullock K."/>
            <person name="Deik A."/>
            <person name="Scott J."/>
            <person name="Pierce K.A."/>
            <person name="Xavier R.J."/>
            <person name="Alm E.J."/>
        </authorList>
    </citation>
    <scope>NUCLEOTIDE SEQUENCE [LARGE SCALE GENOMIC DNA]</scope>
    <source>
        <strain evidence="3 4">BIOML-A198</strain>
    </source>
</reference>
<protein>
    <submittedName>
        <fullName evidence="3">Prolyl oligopeptidase family serine peptidase</fullName>
    </submittedName>
</protein>
<name>A0A173U215_9FIRM</name>
<sequence length="322" mass="37418">MPMMDMPIQELNCYLGKGNYPSDFIDYWNRQIARLNERDLEYELVKKEFLNECADYYELYFKGIDGARIHAKYICPKNRQNVPLILQFHDYKQSSKSWYHLTRYIGIGYAVLAMDCRGQGGMSEDLGGVLGTTVCGHLMIGIDDELDQMYYRKVYLDAYLLSKIGSQLPQIDTKKIVSYGQGQGGALAIVVAAMNKEINKCVAKDPFLADFKRVWEMDLDSLMYEGLRYYFRWFDPLHEREDEVFSRLGYLDVVHFAKQLNCKFLLGTGLLDSSCPPSTQYAIFNQAMCNKMHLVFAKFDHELCNRFEDEVLRFIQFEEGCV</sequence>
<proteinExistence type="predicted"/>
<dbReference type="OrthoDB" id="9770528at2"/>
<dbReference type="InterPro" id="IPR039069">
    <property type="entry name" value="CE7"/>
</dbReference>
<feature type="domain" description="Acetyl xylan esterase" evidence="2">
    <location>
        <begin position="1"/>
        <end position="315"/>
    </location>
</feature>
<dbReference type="GO" id="GO:0005976">
    <property type="term" value="P:polysaccharide metabolic process"/>
    <property type="evidence" value="ECO:0007669"/>
    <property type="project" value="TreeGrafter"/>
</dbReference>
<dbReference type="InterPro" id="IPR008391">
    <property type="entry name" value="AXE1_dom"/>
</dbReference>
<comment type="caution">
    <text evidence="3">The sequence shown here is derived from an EMBL/GenBank/DDBJ whole genome shotgun (WGS) entry which is preliminary data.</text>
</comment>
<evidence type="ECO:0000256" key="1">
    <source>
        <dbReference type="PIRSR" id="PIRSR639069-2"/>
    </source>
</evidence>
<dbReference type="SUPFAM" id="SSF53474">
    <property type="entry name" value="alpha/beta-Hydrolases"/>
    <property type="match status" value="1"/>
</dbReference>
<dbReference type="GeneID" id="60057404"/>